<keyword evidence="3" id="KW-1185">Reference proteome</keyword>
<name>A0ABV5G137_9MICC</name>
<evidence type="ECO:0000313" key="2">
    <source>
        <dbReference type="EMBL" id="MFB9072379.1"/>
    </source>
</evidence>
<feature type="compositionally biased region" description="Basic and acidic residues" evidence="1">
    <location>
        <begin position="1"/>
        <end position="12"/>
    </location>
</feature>
<evidence type="ECO:0000313" key="3">
    <source>
        <dbReference type="Proteomes" id="UP001589575"/>
    </source>
</evidence>
<sequence length="54" mass="5966">MKIPRHQDRELSRSSGKNPQGAGSGSAPTQRPPETVRFPGVQLRRMGDLNPRGR</sequence>
<gene>
    <name evidence="2" type="ORF">ACFFX0_14705</name>
</gene>
<organism evidence="2 3">
    <name type="scientific">Citricoccus parietis</name>
    <dbReference type="NCBI Taxonomy" id="592307"/>
    <lineage>
        <taxon>Bacteria</taxon>
        <taxon>Bacillati</taxon>
        <taxon>Actinomycetota</taxon>
        <taxon>Actinomycetes</taxon>
        <taxon>Micrococcales</taxon>
        <taxon>Micrococcaceae</taxon>
        <taxon>Citricoccus</taxon>
    </lineage>
</organism>
<dbReference type="Proteomes" id="UP001589575">
    <property type="component" value="Unassembled WGS sequence"/>
</dbReference>
<proteinExistence type="predicted"/>
<feature type="region of interest" description="Disordered" evidence="1">
    <location>
        <begin position="1"/>
        <end position="54"/>
    </location>
</feature>
<dbReference type="EMBL" id="JBHMFI010000001">
    <property type="protein sequence ID" value="MFB9072379.1"/>
    <property type="molecule type" value="Genomic_DNA"/>
</dbReference>
<evidence type="ECO:0000256" key="1">
    <source>
        <dbReference type="SAM" id="MobiDB-lite"/>
    </source>
</evidence>
<reference evidence="2 3" key="1">
    <citation type="submission" date="2024-09" db="EMBL/GenBank/DDBJ databases">
        <authorList>
            <person name="Sun Q."/>
            <person name="Mori K."/>
        </authorList>
    </citation>
    <scope>NUCLEOTIDE SEQUENCE [LARGE SCALE GENOMIC DNA]</scope>
    <source>
        <strain evidence="2 3">CCM 7609</strain>
    </source>
</reference>
<protein>
    <submittedName>
        <fullName evidence="2">Uncharacterized protein</fullName>
    </submittedName>
</protein>
<accession>A0ABV5G137</accession>
<comment type="caution">
    <text evidence="2">The sequence shown here is derived from an EMBL/GenBank/DDBJ whole genome shotgun (WGS) entry which is preliminary data.</text>
</comment>